<dbReference type="PANTHER" id="PTHR43514">
    <property type="entry name" value="ABC TRANSPORTER I FAMILY MEMBER 10"/>
    <property type="match status" value="1"/>
</dbReference>
<dbReference type="GO" id="GO:0016887">
    <property type="term" value="F:ATP hydrolysis activity"/>
    <property type="evidence" value="ECO:0007669"/>
    <property type="project" value="InterPro"/>
</dbReference>
<dbReference type="Pfam" id="PF00005">
    <property type="entry name" value="ABC_tran"/>
    <property type="match status" value="1"/>
</dbReference>
<name>A0AAV4ZP43_9HYPH</name>
<evidence type="ECO:0000256" key="3">
    <source>
        <dbReference type="ARBA" id="ARBA00022840"/>
    </source>
</evidence>
<gene>
    <name evidence="5" type="primary">pstB2</name>
    <name evidence="5" type="ORF">BHAOGJBA_3229</name>
</gene>
<dbReference type="Proteomes" id="UP001055247">
    <property type="component" value="Unassembled WGS sequence"/>
</dbReference>
<evidence type="ECO:0000256" key="2">
    <source>
        <dbReference type="ARBA" id="ARBA00022741"/>
    </source>
</evidence>
<organism evidence="5 6">
    <name type="scientific">Methylobacterium hispanicum</name>
    <dbReference type="NCBI Taxonomy" id="270350"/>
    <lineage>
        <taxon>Bacteria</taxon>
        <taxon>Pseudomonadati</taxon>
        <taxon>Pseudomonadota</taxon>
        <taxon>Alphaproteobacteria</taxon>
        <taxon>Hyphomicrobiales</taxon>
        <taxon>Methylobacteriaceae</taxon>
        <taxon>Methylobacterium</taxon>
    </lineage>
</organism>
<comment type="caution">
    <text evidence="5">The sequence shown here is derived from an EMBL/GenBank/DDBJ whole genome shotgun (WGS) entry which is preliminary data.</text>
</comment>
<comment type="similarity">
    <text evidence="1">Belongs to the ABC transporter superfamily.</text>
</comment>
<evidence type="ECO:0000313" key="6">
    <source>
        <dbReference type="Proteomes" id="UP001055247"/>
    </source>
</evidence>
<keyword evidence="2" id="KW-0547">Nucleotide-binding</keyword>
<dbReference type="InterPro" id="IPR003593">
    <property type="entry name" value="AAA+_ATPase"/>
</dbReference>
<accession>A0AAV4ZP43</accession>
<dbReference type="RefSeq" id="WP_066927896.1">
    <property type="nucleotide sequence ID" value="NZ_BPQO01000013.1"/>
</dbReference>
<evidence type="ECO:0000313" key="5">
    <source>
        <dbReference type="EMBL" id="GJD89699.1"/>
    </source>
</evidence>
<dbReference type="InterPro" id="IPR017871">
    <property type="entry name" value="ABC_transporter-like_CS"/>
</dbReference>
<dbReference type="PROSITE" id="PS50893">
    <property type="entry name" value="ABC_TRANSPORTER_2"/>
    <property type="match status" value="1"/>
</dbReference>
<dbReference type="Gene3D" id="3.40.50.300">
    <property type="entry name" value="P-loop containing nucleotide triphosphate hydrolases"/>
    <property type="match status" value="1"/>
</dbReference>
<feature type="domain" description="ABC transporter" evidence="4">
    <location>
        <begin position="7"/>
        <end position="229"/>
    </location>
</feature>
<dbReference type="PROSITE" id="PS00211">
    <property type="entry name" value="ABC_TRANSPORTER_1"/>
    <property type="match status" value="1"/>
</dbReference>
<dbReference type="InterPro" id="IPR003439">
    <property type="entry name" value="ABC_transporter-like_ATP-bd"/>
</dbReference>
<protein>
    <submittedName>
        <fullName evidence="5">Phosphate import ATP-binding protein PstB 2</fullName>
    </submittedName>
</protein>
<evidence type="ECO:0000259" key="4">
    <source>
        <dbReference type="PROSITE" id="PS50893"/>
    </source>
</evidence>
<dbReference type="AlphaFoldDB" id="A0AAV4ZP43"/>
<dbReference type="InterPro" id="IPR050334">
    <property type="entry name" value="Molybdenum_import_ModC"/>
</dbReference>
<proteinExistence type="inferred from homology"/>
<keyword evidence="6" id="KW-1185">Reference proteome</keyword>
<dbReference type="SMART" id="SM00382">
    <property type="entry name" value="AAA"/>
    <property type="match status" value="1"/>
</dbReference>
<dbReference type="PANTHER" id="PTHR43514:SF4">
    <property type="entry name" value="ABC TRANSPORTER I FAMILY MEMBER 10"/>
    <property type="match status" value="1"/>
</dbReference>
<keyword evidence="3 5" id="KW-0067">ATP-binding</keyword>
<sequence>MSIAPPVRLDEVVYRVGARTIIDRLDAAITAPGITALIGPNGAGKSVTLRLIDNLLLPASGTIRIGTGRAHVRRAFVFQRPAMIRASAAYNVALGLSDLGLTRRERDARVRAALARVDLLARADDPATKLSGGEQQRLALARALASAPHLLLLDEPTANLDPAATEVIEGLLREAARAGTKVLLVSHNLGQVDRLADDVLVLSEGRAVEHGPTRQVLSAPRSAEARAYIKRELPWTSYAAAF</sequence>
<dbReference type="GO" id="GO:0005524">
    <property type="term" value="F:ATP binding"/>
    <property type="evidence" value="ECO:0007669"/>
    <property type="project" value="UniProtKB-KW"/>
</dbReference>
<reference evidence="5" key="1">
    <citation type="journal article" date="2016" name="Front. Microbiol.">
        <title>Genome Sequence of the Piezophilic, Mesophilic Sulfate-Reducing Bacterium Desulfovibrio indicus J2T.</title>
        <authorList>
            <person name="Cao J."/>
            <person name="Maignien L."/>
            <person name="Shao Z."/>
            <person name="Alain K."/>
            <person name="Jebbar M."/>
        </authorList>
    </citation>
    <scope>NUCLEOTIDE SEQUENCE</scope>
    <source>
        <strain evidence="5">DSM 16372</strain>
    </source>
</reference>
<dbReference type="InterPro" id="IPR027417">
    <property type="entry name" value="P-loop_NTPase"/>
</dbReference>
<reference evidence="5" key="2">
    <citation type="submission" date="2021-08" db="EMBL/GenBank/DDBJ databases">
        <authorList>
            <person name="Tani A."/>
            <person name="Ola A."/>
            <person name="Ogura Y."/>
            <person name="Katsura K."/>
            <person name="Hayashi T."/>
        </authorList>
    </citation>
    <scope>NUCLEOTIDE SEQUENCE</scope>
    <source>
        <strain evidence="5">DSM 16372</strain>
    </source>
</reference>
<evidence type="ECO:0000256" key="1">
    <source>
        <dbReference type="ARBA" id="ARBA00005417"/>
    </source>
</evidence>
<dbReference type="SUPFAM" id="SSF52540">
    <property type="entry name" value="P-loop containing nucleoside triphosphate hydrolases"/>
    <property type="match status" value="1"/>
</dbReference>
<dbReference type="EMBL" id="BPQO01000013">
    <property type="protein sequence ID" value="GJD89699.1"/>
    <property type="molecule type" value="Genomic_DNA"/>
</dbReference>